<feature type="domain" description="Bacterial alpha-L-rhamnosidase N-terminal" evidence="5">
    <location>
        <begin position="71"/>
        <end position="243"/>
    </location>
</feature>
<evidence type="ECO:0000259" key="4">
    <source>
        <dbReference type="Pfam" id="PF05592"/>
    </source>
</evidence>
<dbReference type="KEGG" id="mik:FOE78_15260"/>
<gene>
    <name evidence="8" type="ORF">FOE78_15260</name>
</gene>
<dbReference type="Pfam" id="PF17390">
    <property type="entry name" value="Bac_rhamnosid_C"/>
    <property type="match status" value="1"/>
</dbReference>
<sequence length="801" mass="87210">MRARPAAEIPAAAADLPLCGGVHSAARGAIVTAARIVDLEDAAWITHPHWANDEPPPEPPVLRTVIEIDQQPVSARVTIAALGVWVGHLGGRPVTADVLEPGSSEFRTRVAATSHDLTELLVPGRNEFVLQLGEGSAHVRRIPGRYTKFEGRRVAPRARVTFVLDFADGSRRVINSGDGWQARLGPTTLSHWYGGEEYDARLQPDGWLSADGTGDHDWTAAVVVDAANGPQPWQRHTPPARVIETLQPVSRTSVGDAVIFDFGRNLAGREVVRLGPGFPPGARVELWPAEYLNESGQVDQHSTGRPIFDCFRGRGGAAQWRPQFCYHGFRYLEARLFDADGTAMPATVELITVEAERIMTADRAVGSFASSDPVLDGIHRLVGNAIDSNLMSVPTDCPHREKLGWLEQDHLVFEPVSFRYDVRGHFADLITHLADAQTAEGLIPDIAPELVIFDIATHIGSDFGYRDDVNWGSAIWRLPLLLYRTYGDLGPAREAWAPGLRYLAYIDRLADAHPDHGKLLDHGLADWISLDDSTPRPLVASYGHARMLDAAAELAPLIGHEHDAVRFRRRAAQIRAELARQYLTAHPERPVTVDSQASLALLLDLGGVLDGRHQQAAESLLLQRIHADGDRFTIGEIGLPALLRQLTRLGEHELIRTMATRTDQPSYGQMLADGCTALAEHWTGVASGASANHFMLGYIDRWLTGSVAGLAQAPDDVGWRRARIAPIPLSGVDSARAEHRTALGLWAVDWSRDADRLRLTVVVPAGGEAELITPPGMVGADHPSAATAPILGPGEHVLLFR</sequence>
<dbReference type="InterPro" id="IPR013737">
    <property type="entry name" value="Bac_rhamnosid_N"/>
</dbReference>
<dbReference type="Pfam" id="PF08531">
    <property type="entry name" value="Bac_rhamnosid_N"/>
    <property type="match status" value="1"/>
</dbReference>
<accession>A0A516Q0Z3</accession>
<dbReference type="Gene3D" id="2.60.420.10">
    <property type="entry name" value="Maltose phosphorylase, domain 3"/>
    <property type="match status" value="1"/>
</dbReference>
<evidence type="ECO:0000256" key="2">
    <source>
        <dbReference type="ARBA" id="ARBA00012652"/>
    </source>
</evidence>
<feature type="domain" description="Alpha-L-rhamnosidase concanavalin-like" evidence="4">
    <location>
        <begin position="256"/>
        <end position="336"/>
    </location>
</feature>
<proteinExistence type="predicted"/>
<dbReference type="Gene3D" id="1.50.10.10">
    <property type="match status" value="1"/>
</dbReference>
<feature type="domain" description="Alpha-L-rhamnosidase C-terminal" evidence="7">
    <location>
        <begin position="714"/>
        <end position="775"/>
    </location>
</feature>
<dbReference type="EMBL" id="CP041692">
    <property type="protein sequence ID" value="QDP97104.1"/>
    <property type="molecule type" value="Genomic_DNA"/>
</dbReference>
<dbReference type="AlphaFoldDB" id="A0A516Q0Z3"/>
<dbReference type="GO" id="GO:0005975">
    <property type="term" value="P:carbohydrate metabolic process"/>
    <property type="evidence" value="ECO:0007669"/>
    <property type="project" value="InterPro"/>
</dbReference>
<evidence type="ECO:0000313" key="9">
    <source>
        <dbReference type="Proteomes" id="UP000319263"/>
    </source>
</evidence>
<dbReference type="Pfam" id="PF05592">
    <property type="entry name" value="Bac_rhamnosid"/>
    <property type="match status" value="1"/>
</dbReference>
<evidence type="ECO:0000259" key="7">
    <source>
        <dbReference type="Pfam" id="PF17390"/>
    </source>
</evidence>
<name>A0A516Q0Z3_9ACTN</name>
<dbReference type="OrthoDB" id="9761045at2"/>
<evidence type="ECO:0000256" key="3">
    <source>
        <dbReference type="ARBA" id="ARBA00022801"/>
    </source>
</evidence>
<evidence type="ECO:0000313" key="8">
    <source>
        <dbReference type="EMBL" id="QDP97104.1"/>
    </source>
</evidence>
<dbReference type="InterPro" id="IPR008902">
    <property type="entry name" value="Rhamnosid_concanavalin"/>
</dbReference>
<dbReference type="GO" id="GO:0030596">
    <property type="term" value="F:alpha-L-rhamnosidase activity"/>
    <property type="evidence" value="ECO:0007669"/>
    <property type="project" value="UniProtKB-EC"/>
</dbReference>
<dbReference type="InterPro" id="IPR035398">
    <property type="entry name" value="Bac_rhamnosid_C"/>
</dbReference>
<dbReference type="InterPro" id="IPR008928">
    <property type="entry name" value="6-hairpin_glycosidase_sf"/>
</dbReference>
<reference evidence="8 9" key="1">
    <citation type="submission" date="2019-07" db="EMBL/GenBank/DDBJ databases">
        <title>Microlunatus dokdonensis sp. nov. isolated from the rhizospheric soil of the wild plant Elymus tsukushiensis.</title>
        <authorList>
            <person name="Ghim S.-Y."/>
            <person name="Hwang Y.-J."/>
            <person name="Son J.-S."/>
            <person name="Shin J.-H."/>
        </authorList>
    </citation>
    <scope>NUCLEOTIDE SEQUENCE [LARGE SCALE GENOMIC DNA]</scope>
    <source>
        <strain evidence="8 9">KUDC0627</strain>
    </source>
</reference>
<keyword evidence="9" id="KW-1185">Reference proteome</keyword>
<dbReference type="EC" id="3.2.1.40" evidence="2"/>
<dbReference type="InterPro" id="IPR035396">
    <property type="entry name" value="Bac_rhamnosid6H"/>
</dbReference>
<keyword evidence="3" id="KW-0378">Hydrolase</keyword>
<evidence type="ECO:0000256" key="1">
    <source>
        <dbReference type="ARBA" id="ARBA00001445"/>
    </source>
</evidence>
<feature type="domain" description="Alpha-L-rhamnosidase six-hairpin glycosidase" evidence="6">
    <location>
        <begin position="364"/>
        <end position="705"/>
    </location>
</feature>
<dbReference type="Pfam" id="PF17389">
    <property type="entry name" value="Bac_rhamnosid6H"/>
    <property type="match status" value="1"/>
</dbReference>
<protein>
    <recommendedName>
        <fullName evidence="2">alpha-L-rhamnosidase</fullName>
        <ecNumber evidence="2">3.2.1.40</ecNumber>
    </recommendedName>
</protein>
<dbReference type="Gene3D" id="2.60.120.260">
    <property type="entry name" value="Galactose-binding domain-like"/>
    <property type="match status" value="2"/>
</dbReference>
<evidence type="ECO:0000259" key="6">
    <source>
        <dbReference type="Pfam" id="PF17389"/>
    </source>
</evidence>
<dbReference type="PANTHER" id="PTHR33307">
    <property type="entry name" value="ALPHA-RHAMNOSIDASE (EUROFUNG)"/>
    <property type="match status" value="1"/>
</dbReference>
<dbReference type="InterPro" id="IPR012341">
    <property type="entry name" value="6hp_glycosidase-like_sf"/>
</dbReference>
<organism evidence="8 9">
    <name type="scientific">Microlunatus elymi</name>
    <dbReference type="NCBI Taxonomy" id="2596828"/>
    <lineage>
        <taxon>Bacteria</taxon>
        <taxon>Bacillati</taxon>
        <taxon>Actinomycetota</taxon>
        <taxon>Actinomycetes</taxon>
        <taxon>Propionibacteriales</taxon>
        <taxon>Propionibacteriaceae</taxon>
        <taxon>Microlunatus</taxon>
    </lineage>
</organism>
<dbReference type="InterPro" id="IPR016007">
    <property type="entry name" value="Alpha_rhamnosid"/>
</dbReference>
<dbReference type="PANTHER" id="PTHR33307:SF11">
    <property type="entry name" value="ALPHA-L-RHAMNOSIDASE"/>
    <property type="match status" value="1"/>
</dbReference>
<dbReference type="Proteomes" id="UP000319263">
    <property type="component" value="Chromosome"/>
</dbReference>
<evidence type="ECO:0000259" key="5">
    <source>
        <dbReference type="Pfam" id="PF08531"/>
    </source>
</evidence>
<dbReference type="SUPFAM" id="SSF48208">
    <property type="entry name" value="Six-hairpin glycosidases"/>
    <property type="match status" value="1"/>
</dbReference>
<comment type="catalytic activity">
    <reaction evidence="1">
        <text>Hydrolysis of terminal non-reducing alpha-L-rhamnose residues in alpha-L-rhamnosides.</text>
        <dbReference type="EC" id="3.2.1.40"/>
    </reaction>
</comment>